<feature type="repeat" description="WD" evidence="6">
    <location>
        <begin position="1174"/>
        <end position="1215"/>
    </location>
</feature>
<dbReference type="InterPro" id="IPR011044">
    <property type="entry name" value="Quino_amine_DH_bsu"/>
</dbReference>
<feature type="repeat" description="WD" evidence="6">
    <location>
        <begin position="1217"/>
        <end position="1258"/>
    </location>
</feature>
<dbReference type="PROSITE" id="PS00678">
    <property type="entry name" value="WD_REPEATS_1"/>
    <property type="match status" value="13"/>
</dbReference>
<feature type="repeat" description="WD" evidence="6">
    <location>
        <begin position="1260"/>
        <end position="1301"/>
    </location>
</feature>
<evidence type="ECO:0000256" key="7">
    <source>
        <dbReference type="SAM" id="Coils"/>
    </source>
</evidence>
<dbReference type="SUPFAM" id="SSF50978">
    <property type="entry name" value="WD40 repeat-like"/>
    <property type="match status" value="1"/>
</dbReference>
<dbReference type="InterPro" id="IPR011011">
    <property type="entry name" value="Znf_FYVE_PHD"/>
</dbReference>
<evidence type="ECO:0000256" key="4">
    <source>
        <dbReference type="ARBA" id="ARBA00022771"/>
    </source>
</evidence>
<evidence type="ECO:0000259" key="9">
    <source>
        <dbReference type="PROSITE" id="PS50837"/>
    </source>
</evidence>
<feature type="repeat" description="WD" evidence="6">
    <location>
        <begin position="1521"/>
        <end position="1562"/>
    </location>
</feature>
<feature type="repeat" description="WD" evidence="6">
    <location>
        <begin position="1003"/>
        <end position="1044"/>
    </location>
</feature>
<feature type="compositionally biased region" description="Acidic residues" evidence="8">
    <location>
        <begin position="1664"/>
        <end position="1673"/>
    </location>
</feature>
<dbReference type="GO" id="GO:0016192">
    <property type="term" value="P:vesicle-mediated transport"/>
    <property type="evidence" value="ECO:0007669"/>
    <property type="project" value="InterPro"/>
</dbReference>
<dbReference type="SUPFAM" id="SSF57903">
    <property type="entry name" value="FYVE/PHD zinc finger"/>
    <property type="match status" value="1"/>
</dbReference>
<feature type="domain" description="NACHT" evidence="9">
    <location>
        <begin position="369"/>
        <end position="517"/>
    </location>
</feature>
<dbReference type="InterPro" id="IPR050505">
    <property type="entry name" value="WDR55/POC1"/>
</dbReference>
<dbReference type="InterPro" id="IPR019775">
    <property type="entry name" value="WD40_repeat_CS"/>
</dbReference>
<dbReference type="InterPro" id="IPR027417">
    <property type="entry name" value="P-loop_NTPase"/>
</dbReference>
<dbReference type="InterPro" id="IPR056884">
    <property type="entry name" value="NPHP3-like_N"/>
</dbReference>
<feature type="repeat" description="WD" evidence="6">
    <location>
        <begin position="1131"/>
        <end position="1172"/>
    </location>
</feature>
<feature type="repeat" description="WD" evidence="6">
    <location>
        <begin position="1095"/>
        <end position="1129"/>
    </location>
</feature>
<dbReference type="PROSITE" id="PS50082">
    <property type="entry name" value="WD_REPEATS_2"/>
    <property type="match status" value="15"/>
</dbReference>
<dbReference type="Proteomes" id="UP000799118">
    <property type="component" value="Unassembled WGS sequence"/>
</dbReference>
<keyword evidence="1 6" id="KW-0853">WD repeat</keyword>
<dbReference type="InterPro" id="IPR006955">
    <property type="entry name" value="Uso1_p115_C"/>
</dbReference>
<sequence>MSSETSGLSTILGPLCQPSLLSSAALIPSFGSFFVPAYGPALKPTPAAHEEDDGPPQTLLQILAEHAFLSRNCPKWGFRRIRISWLVHLETARLISCLQDTFRSQSQKIDHLRNQLQQQKPPLPDSSAENAALKSELNSLRATLQASEEKQKEIEKEREDLLVFVKGKRDKARLHTAGMEISEDEAEDEVMMTMCDYLNICDKNGAVGASGYVLMEEFCALRGSHSVSAGTLPILEKACYLDLLLSRSPHPIRALIPSVDELSCAPLSGIKEPKDLFLFFIFPIMTAEPVPPSVYFPNASDFEMHNPQFMNAQNIYINESSIKHKLQAELKPITGAHLNPDKICLKGTRVGIIADILAWIHNPDNEVPKVFFLCGEAGTGKSTISHTIGQKAKDTKCLGAFFCFDRTLSTERTPSKALQTIAYDLSISFPEFGKGLVEVLDADPNISSSMSLKEQWNKLIMAPAKCFIPSRPVVIIIDALDECGPKEEGGPRDVLLSLLTNSVCELPKNFHVLVTSRMESDVHVAVNEGSAVQSLQAQYMSNLQQTQEDIHKYVVHRMMTRKGASGVLNESQCQILAEKAQGFFQWAYTACEALHGRGKAGLTVKKRFERFMSLSPSHGQDLLPLDKLYRSILEDVFDCDDSEAMAQYRMVMAQILAAFEPLSSLSLKNIQLSRCRYLGEDYDDEEVDAVIQFLGSLLTGIIQRDTPIRLVHTSIHDFLVDEKRSGEYAVKLEEGHQILAMSMLHLMITDLHFNMCNLESSYLLNSQVENLAERIIQNISPDLSYACLYWGSHIIYAQSCTILDPLLRRFFTEVLLFWMEVLSILGKVDVISETAGALLDYGNSVGALETDILREIQQFIQIFGRMIGSATPHLYLSGVPFLPKDSVICQQFMSQLDKSLVVCRGQRYSWPAQQAVLTGHKSWVNSVTFSPDGKRIVSGSEDYTVRIWNAETGMIIGEPLQGHTDSVNSVACSPDGKRIVSGSEDYTVRIWNAETGMIIGEPLQGHTFRVKSVAFSPDGKRIVSGALDKTLRIWNAETGMIIGEPLRGHTEAVYSVAFSPDGKRIVSGSSDKTVRIWNAETGMIIGEPLQGHTSVYPVAFSPDGKRIVSGSSDKTVCIWNAETGMIIGEPLQGHTSCVFSVAFSPDGKRIVSGSCDKTVCIWNAETGMIIGEPLQGHTHWVNSVAFSPDGKRIVSGSYDKTVCIWNAETRMIVGESPQGHTDSVNSVAFSPDGKRIVSGSSDKTVCIWNAETGMIIGEPLQGHKLNVNSVAFSSDGKRIVSGCDDQTVCIWNAETGIIIGEPLQGHTDWYTCSVQSVAFSPNGKRIISSSDKTVRIWNAETGMIIGEPLQGHRDYVRSVAFSPDGKRIVSGSDDKTVCIWNAETGMIIGEPLQGHTDSVNSVAFSPDGKRIVSGSSDKTVRIWNAETGMIIGEPLQGHTFRVKSVAFSPDGKRIVSGSYDWTVCIWNAETGMIIGEPLQGHTSNVNSVAFSPNGKRIVSGSLDETVRIWNAETGMIIGEPLQGYTSSVNSVTFPSDGKRIVSGSWDHTVCIETVTDSDMSESTFALSFCPWHPDHHLMHTDSLLHGVHLNSDGWICSTDSSLLLWIPPAYRPGLMFPNIQILISRYSPISLDLSNFVYGKDWVKCFKAKESEGSPELRTGGKEAEDEEDDWTGWEDSACPGNVTSADQEELIFGSTYCAKTLRLVSPPLHDGDTDSSNMGEQLVNHARDDSNTLSLKAESLSPPLVNLADTSNSFPTASHKAHCPSSSISTTSEPIEVPVLQVAKGIAMGSMDEPEGVRRLGRSRKRVISDVLSECTCGIRVLAEDKEGEQAAECTKPGCETVWFHRLCVGLDMFVPKCWVCEACMASEKQEGNKKWP</sequence>
<organism evidence="10 11">
    <name type="scientific">Gymnopus androsaceus JB14</name>
    <dbReference type="NCBI Taxonomy" id="1447944"/>
    <lineage>
        <taxon>Eukaryota</taxon>
        <taxon>Fungi</taxon>
        <taxon>Dikarya</taxon>
        <taxon>Basidiomycota</taxon>
        <taxon>Agaricomycotina</taxon>
        <taxon>Agaricomycetes</taxon>
        <taxon>Agaricomycetidae</taxon>
        <taxon>Agaricales</taxon>
        <taxon>Marasmiineae</taxon>
        <taxon>Omphalotaceae</taxon>
        <taxon>Gymnopus</taxon>
    </lineage>
</organism>
<dbReference type="Gene3D" id="2.130.10.10">
    <property type="entry name" value="YVTN repeat-like/Quinoprotein amine dehydrogenase"/>
    <property type="match status" value="6"/>
</dbReference>
<dbReference type="CDD" id="cd00200">
    <property type="entry name" value="WD40"/>
    <property type="match status" value="2"/>
</dbReference>
<keyword evidence="4" id="KW-0863">Zinc-finger</keyword>
<feature type="repeat" description="WD" evidence="6">
    <location>
        <begin position="917"/>
        <end position="958"/>
    </location>
</feature>
<dbReference type="InterPro" id="IPR001680">
    <property type="entry name" value="WD40_rpt"/>
</dbReference>
<dbReference type="SMART" id="SM00249">
    <property type="entry name" value="PHD"/>
    <property type="match status" value="1"/>
</dbReference>
<evidence type="ECO:0000313" key="10">
    <source>
        <dbReference type="EMBL" id="KAE9403162.1"/>
    </source>
</evidence>
<dbReference type="Pfam" id="PF04871">
    <property type="entry name" value="Uso1_p115_C"/>
    <property type="match status" value="1"/>
</dbReference>
<feature type="repeat" description="WD" evidence="6">
    <location>
        <begin position="1435"/>
        <end position="1476"/>
    </location>
</feature>
<dbReference type="InterPro" id="IPR001965">
    <property type="entry name" value="Znf_PHD"/>
</dbReference>
<evidence type="ECO:0000256" key="1">
    <source>
        <dbReference type="ARBA" id="ARBA00022574"/>
    </source>
</evidence>
<dbReference type="Pfam" id="PF24883">
    <property type="entry name" value="NPHP3_N"/>
    <property type="match status" value="1"/>
</dbReference>
<keyword evidence="2" id="KW-0479">Metal-binding</keyword>
<dbReference type="GO" id="GO:0006886">
    <property type="term" value="P:intracellular protein transport"/>
    <property type="evidence" value="ECO:0007669"/>
    <property type="project" value="InterPro"/>
</dbReference>
<feature type="repeat" description="WD" evidence="6">
    <location>
        <begin position="1392"/>
        <end position="1433"/>
    </location>
</feature>
<dbReference type="GO" id="GO:0008270">
    <property type="term" value="F:zinc ion binding"/>
    <property type="evidence" value="ECO:0007669"/>
    <property type="project" value="UniProtKB-KW"/>
</dbReference>
<gene>
    <name evidence="10" type="ORF">BT96DRAFT_1017221</name>
</gene>
<dbReference type="InterPro" id="IPR007111">
    <property type="entry name" value="NACHT_NTPase"/>
</dbReference>
<keyword evidence="7" id="KW-0175">Coiled coil</keyword>
<feature type="coiled-coil region" evidence="7">
    <location>
        <begin position="130"/>
        <end position="160"/>
    </location>
</feature>
<dbReference type="InterPro" id="IPR011047">
    <property type="entry name" value="Quinoprotein_ADH-like_sf"/>
</dbReference>
<dbReference type="SUPFAM" id="SSF52540">
    <property type="entry name" value="P-loop containing nucleoside triphosphate hydrolases"/>
    <property type="match status" value="1"/>
</dbReference>
<feature type="repeat" description="WD" evidence="6">
    <location>
        <begin position="1307"/>
        <end position="1347"/>
    </location>
</feature>
<feature type="region of interest" description="Disordered" evidence="8">
    <location>
        <begin position="1653"/>
        <end position="1675"/>
    </location>
</feature>
<dbReference type="Pfam" id="PF00400">
    <property type="entry name" value="WD40"/>
    <property type="match status" value="15"/>
</dbReference>
<accession>A0A6A4HV83</accession>
<dbReference type="SUPFAM" id="SSF50998">
    <property type="entry name" value="Quinoprotein alcohol dehydrogenase-like"/>
    <property type="match status" value="1"/>
</dbReference>
<feature type="repeat" description="WD" evidence="6">
    <location>
        <begin position="1478"/>
        <end position="1519"/>
    </location>
</feature>
<dbReference type="InterPro" id="IPR015943">
    <property type="entry name" value="WD40/YVTN_repeat-like_dom_sf"/>
</dbReference>
<dbReference type="PANTHER" id="PTHR44019">
    <property type="entry name" value="WD REPEAT-CONTAINING PROTEIN 55"/>
    <property type="match status" value="1"/>
</dbReference>
<evidence type="ECO:0000256" key="8">
    <source>
        <dbReference type="SAM" id="MobiDB-lite"/>
    </source>
</evidence>
<dbReference type="SUPFAM" id="SSF50969">
    <property type="entry name" value="YVTN repeat-like/Quinoprotein amine dehydrogenase"/>
    <property type="match status" value="1"/>
</dbReference>
<dbReference type="EMBL" id="ML769428">
    <property type="protein sequence ID" value="KAE9403162.1"/>
    <property type="molecule type" value="Genomic_DNA"/>
</dbReference>
<evidence type="ECO:0000313" key="11">
    <source>
        <dbReference type="Proteomes" id="UP000799118"/>
    </source>
</evidence>
<evidence type="ECO:0000256" key="6">
    <source>
        <dbReference type="PROSITE-ProRule" id="PRU00221"/>
    </source>
</evidence>
<feature type="repeat" description="WD" evidence="6">
    <location>
        <begin position="1349"/>
        <end position="1390"/>
    </location>
</feature>
<dbReference type="PRINTS" id="PR00320">
    <property type="entry name" value="GPROTEINBRPT"/>
</dbReference>
<dbReference type="SMART" id="SM00320">
    <property type="entry name" value="WD40"/>
    <property type="match status" value="15"/>
</dbReference>
<dbReference type="PROSITE" id="PS50837">
    <property type="entry name" value="NACHT"/>
    <property type="match status" value="1"/>
</dbReference>
<reference evidence="10" key="1">
    <citation type="journal article" date="2019" name="Environ. Microbiol.">
        <title>Fungal ecological strategies reflected in gene transcription - a case study of two litter decomposers.</title>
        <authorList>
            <person name="Barbi F."/>
            <person name="Kohler A."/>
            <person name="Barry K."/>
            <person name="Baskaran P."/>
            <person name="Daum C."/>
            <person name="Fauchery L."/>
            <person name="Ihrmark K."/>
            <person name="Kuo A."/>
            <person name="LaButti K."/>
            <person name="Lipzen A."/>
            <person name="Morin E."/>
            <person name="Grigoriev I.V."/>
            <person name="Henrissat B."/>
            <person name="Lindahl B."/>
            <person name="Martin F."/>
        </authorList>
    </citation>
    <scope>NUCLEOTIDE SEQUENCE</scope>
    <source>
        <strain evidence="10">JB14</strain>
    </source>
</reference>
<keyword evidence="5" id="KW-0862">Zinc</keyword>
<dbReference type="InterPro" id="IPR020472">
    <property type="entry name" value="WD40_PAC1"/>
</dbReference>
<dbReference type="Gene3D" id="3.40.50.300">
    <property type="entry name" value="P-loop containing nucleotide triphosphate hydrolases"/>
    <property type="match status" value="1"/>
</dbReference>
<name>A0A6A4HV83_9AGAR</name>
<keyword evidence="11" id="KW-1185">Reference proteome</keyword>
<feature type="repeat" description="WD" evidence="6">
    <location>
        <begin position="1046"/>
        <end position="1087"/>
    </location>
</feature>
<dbReference type="InterPro" id="IPR036322">
    <property type="entry name" value="WD40_repeat_dom_sf"/>
</dbReference>
<protein>
    <submittedName>
        <fullName evidence="10">WD40 repeat-like protein</fullName>
    </submittedName>
</protein>
<dbReference type="PROSITE" id="PS50294">
    <property type="entry name" value="WD_REPEATS_REGION"/>
    <property type="match status" value="13"/>
</dbReference>
<proteinExistence type="predicted"/>
<feature type="repeat" description="WD" evidence="6">
    <location>
        <begin position="960"/>
        <end position="1001"/>
    </location>
</feature>
<evidence type="ECO:0000256" key="5">
    <source>
        <dbReference type="ARBA" id="ARBA00022833"/>
    </source>
</evidence>
<dbReference type="PANTHER" id="PTHR44019:SF8">
    <property type="entry name" value="POC1 CENTRIOLAR PROTEIN HOMOLOG"/>
    <property type="match status" value="1"/>
</dbReference>
<evidence type="ECO:0000256" key="2">
    <source>
        <dbReference type="ARBA" id="ARBA00022723"/>
    </source>
</evidence>
<dbReference type="OrthoDB" id="538223at2759"/>
<evidence type="ECO:0000256" key="3">
    <source>
        <dbReference type="ARBA" id="ARBA00022737"/>
    </source>
</evidence>
<keyword evidence="3" id="KW-0677">Repeat</keyword>